<dbReference type="GO" id="GO:0001653">
    <property type="term" value="F:peptide receptor activity"/>
    <property type="evidence" value="ECO:0007669"/>
    <property type="project" value="TreeGrafter"/>
</dbReference>
<dbReference type="Pfam" id="PF00211">
    <property type="entry name" value="Guanylate_cyc"/>
    <property type="match status" value="1"/>
</dbReference>
<dbReference type="GO" id="GO:0007168">
    <property type="term" value="P:receptor guanylyl cyclase signaling pathway"/>
    <property type="evidence" value="ECO:0007669"/>
    <property type="project" value="TreeGrafter"/>
</dbReference>
<evidence type="ECO:0000313" key="9">
    <source>
        <dbReference type="EMBL" id="KAK2163099.1"/>
    </source>
</evidence>
<evidence type="ECO:0000256" key="3">
    <source>
        <dbReference type="ARBA" id="ARBA00022741"/>
    </source>
</evidence>
<dbReference type="AlphaFoldDB" id="A0AAD9K195"/>
<keyword evidence="4 7" id="KW-1133">Transmembrane helix</keyword>
<dbReference type="SUPFAM" id="SSF55073">
    <property type="entry name" value="Nucleotide cyclase"/>
    <property type="match status" value="1"/>
</dbReference>
<reference evidence="9" key="1">
    <citation type="journal article" date="2023" name="Mol. Biol. Evol.">
        <title>Third-Generation Sequencing Reveals the Adaptive Role of the Epigenome in Three Deep-Sea Polychaetes.</title>
        <authorList>
            <person name="Perez M."/>
            <person name="Aroh O."/>
            <person name="Sun Y."/>
            <person name="Lan Y."/>
            <person name="Juniper S.K."/>
            <person name="Young C.R."/>
            <person name="Angers B."/>
            <person name="Qian P.Y."/>
        </authorList>
    </citation>
    <scope>NUCLEOTIDE SEQUENCE</scope>
    <source>
        <strain evidence="9">R07B-5</strain>
    </source>
</reference>
<dbReference type="GO" id="GO:0005886">
    <property type="term" value="C:plasma membrane"/>
    <property type="evidence" value="ECO:0007669"/>
    <property type="project" value="TreeGrafter"/>
</dbReference>
<dbReference type="InterPro" id="IPR050401">
    <property type="entry name" value="Cyclic_nucleotide_synthase"/>
</dbReference>
<dbReference type="GO" id="GO:0000166">
    <property type="term" value="F:nucleotide binding"/>
    <property type="evidence" value="ECO:0007669"/>
    <property type="project" value="UniProtKB-KW"/>
</dbReference>
<dbReference type="Gene3D" id="3.30.70.1230">
    <property type="entry name" value="Nucleotide cyclase"/>
    <property type="match status" value="1"/>
</dbReference>
<organism evidence="9 10">
    <name type="scientific">Ridgeia piscesae</name>
    <name type="common">Tubeworm</name>
    <dbReference type="NCBI Taxonomy" id="27915"/>
    <lineage>
        <taxon>Eukaryota</taxon>
        <taxon>Metazoa</taxon>
        <taxon>Spiralia</taxon>
        <taxon>Lophotrochozoa</taxon>
        <taxon>Annelida</taxon>
        <taxon>Polychaeta</taxon>
        <taxon>Sedentaria</taxon>
        <taxon>Canalipalpata</taxon>
        <taxon>Sabellida</taxon>
        <taxon>Siboglinidae</taxon>
        <taxon>Ridgeia</taxon>
    </lineage>
</organism>
<dbReference type="InterPro" id="IPR029787">
    <property type="entry name" value="Nucleotide_cyclase"/>
</dbReference>
<evidence type="ECO:0000313" key="10">
    <source>
        <dbReference type="Proteomes" id="UP001209878"/>
    </source>
</evidence>
<sequence length="129" mass="13637">MVVAGAPVVSDYHALHISNMALDMRTAAFDIADPSTGTHIQIRIGIHSGSVVAGIVGLTLPRYCLFGDTVNTASRMQSNAQVTLLTSVCPCLLSPPSRLARLCRSTSTLSNAVLLCIIIITILITVTFL</sequence>
<keyword evidence="2 7" id="KW-0812">Transmembrane</keyword>
<dbReference type="EMBL" id="JAODUO010001481">
    <property type="protein sequence ID" value="KAK2163099.1"/>
    <property type="molecule type" value="Genomic_DNA"/>
</dbReference>
<dbReference type="GO" id="GO:0035556">
    <property type="term" value="P:intracellular signal transduction"/>
    <property type="evidence" value="ECO:0007669"/>
    <property type="project" value="InterPro"/>
</dbReference>
<dbReference type="Proteomes" id="UP001209878">
    <property type="component" value="Unassembled WGS sequence"/>
</dbReference>
<dbReference type="GO" id="GO:0004383">
    <property type="term" value="F:guanylate cyclase activity"/>
    <property type="evidence" value="ECO:0007669"/>
    <property type="project" value="TreeGrafter"/>
</dbReference>
<feature type="domain" description="Guanylate cyclase" evidence="8">
    <location>
        <begin position="1"/>
        <end position="77"/>
    </location>
</feature>
<dbReference type="PROSITE" id="PS50125">
    <property type="entry name" value="GUANYLATE_CYCLASE_2"/>
    <property type="match status" value="1"/>
</dbReference>
<evidence type="ECO:0000256" key="4">
    <source>
        <dbReference type="ARBA" id="ARBA00022989"/>
    </source>
</evidence>
<evidence type="ECO:0000256" key="2">
    <source>
        <dbReference type="ARBA" id="ARBA00022692"/>
    </source>
</evidence>
<keyword evidence="5 7" id="KW-0472">Membrane</keyword>
<evidence type="ECO:0000256" key="7">
    <source>
        <dbReference type="SAM" id="Phobius"/>
    </source>
</evidence>
<name>A0AAD9K195_RIDPI</name>
<accession>A0AAD9K195</accession>
<keyword evidence="3" id="KW-0547">Nucleotide-binding</keyword>
<evidence type="ECO:0000256" key="1">
    <source>
        <dbReference type="ARBA" id="ARBA00004370"/>
    </source>
</evidence>
<keyword evidence="10" id="KW-1185">Reference proteome</keyword>
<proteinExistence type="predicted"/>
<dbReference type="PANTHER" id="PTHR11920">
    <property type="entry name" value="GUANYLYL CYCLASE"/>
    <property type="match status" value="1"/>
</dbReference>
<evidence type="ECO:0000259" key="8">
    <source>
        <dbReference type="PROSITE" id="PS50125"/>
    </source>
</evidence>
<evidence type="ECO:0000256" key="6">
    <source>
        <dbReference type="ARBA" id="ARBA00023239"/>
    </source>
</evidence>
<dbReference type="CDD" id="cd07302">
    <property type="entry name" value="CHD"/>
    <property type="match status" value="1"/>
</dbReference>
<comment type="caution">
    <text evidence="9">The sequence shown here is derived from an EMBL/GenBank/DDBJ whole genome shotgun (WGS) entry which is preliminary data.</text>
</comment>
<protein>
    <recommendedName>
        <fullName evidence="8">Guanylate cyclase domain-containing protein</fullName>
    </recommendedName>
</protein>
<feature type="transmembrane region" description="Helical" evidence="7">
    <location>
        <begin position="108"/>
        <end position="128"/>
    </location>
</feature>
<evidence type="ECO:0000256" key="5">
    <source>
        <dbReference type="ARBA" id="ARBA00023136"/>
    </source>
</evidence>
<comment type="subcellular location">
    <subcellularLocation>
        <location evidence="1">Membrane</location>
    </subcellularLocation>
</comment>
<gene>
    <name evidence="9" type="ORF">NP493_1482g00011</name>
</gene>
<dbReference type="PANTHER" id="PTHR11920:SF335">
    <property type="entry name" value="GUANYLATE CYCLASE"/>
    <property type="match status" value="1"/>
</dbReference>
<dbReference type="InterPro" id="IPR001054">
    <property type="entry name" value="A/G_cyclase"/>
</dbReference>
<dbReference type="GO" id="GO:0004016">
    <property type="term" value="F:adenylate cyclase activity"/>
    <property type="evidence" value="ECO:0007669"/>
    <property type="project" value="TreeGrafter"/>
</dbReference>
<keyword evidence="6" id="KW-0456">Lyase</keyword>